<accession>A0A165NZL6</accession>
<name>A0A165NZL6_9APHY</name>
<dbReference type="OrthoDB" id="2844016at2759"/>
<organism evidence="2 3">
    <name type="scientific">Daedalea quercina L-15889</name>
    <dbReference type="NCBI Taxonomy" id="1314783"/>
    <lineage>
        <taxon>Eukaryota</taxon>
        <taxon>Fungi</taxon>
        <taxon>Dikarya</taxon>
        <taxon>Basidiomycota</taxon>
        <taxon>Agaricomycotina</taxon>
        <taxon>Agaricomycetes</taxon>
        <taxon>Polyporales</taxon>
        <taxon>Fomitopsis</taxon>
    </lineage>
</organism>
<gene>
    <name evidence="2" type="ORF">DAEQUDRAFT_767127</name>
</gene>
<protein>
    <submittedName>
        <fullName evidence="2">Uncharacterized protein</fullName>
    </submittedName>
</protein>
<proteinExistence type="predicted"/>
<reference evidence="2 3" key="1">
    <citation type="journal article" date="2016" name="Mol. Biol. Evol.">
        <title>Comparative Genomics of Early-Diverging Mushroom-Forming Fungi Provides Insights into the Origins of Lignocellulose Decay Capabilities.</title>
        <authorList>
            <person name="Nagy L.G."/>
            <person name="Riley R."/>
            <person name="Tritt A."/>
            <person name="Adam C."/>
            <person name="Daum C."/>
            <person name="Floudas D."/>
            <person name="Sun H."/>
            <person name="Yadav J.S."/>
            <person name="Pangilinan J."/>
            <person name="Larsson K.H."/>
            <person name="Matsuura K."/>
            <person name="Barry K."/>
            <person name="Labutti K."/>
            <person name="Kuo R."/>
            <person name="Ohm R.A."/>
            <person name="Bhattacharya S.S."/>
            <person name="Shirouzu T."/>
            <person name="Yoshinaga Y."/>
            <person name="Martin F.M."/>
            <person name="Grigoriev I.V."/>
            <person name="Hibbett D.S."/>
        </authorList>
    </citation>
    <scope>NUCLEOTIDE SEQUENCE [LARGE SCALE GENOMIC DNA]</scope>
    <source>
        <strain evidence="2 3">L-15889</strain>
    </source>
</reference>
<keyword evidence="1" id="KW-0732">Signal</keyword>
<feature type="chain" id="PRO_5007863543" evidence="1">
    <location>
        <begin position="18"/>
        <end position="213"/>
    </location>
</feature>
<dbReference type="EMBL" id="KV429075">
    <property type="protein sequence ID" value="KZT67575.1"/>
    <property type="molecule type" value="Genomic_DNA"/>
</dbReference>
<dbReference type="AlphaFoldDB" id="A0A165NZL6"/>
<evidence type="ECO:0000313" key="2">
    <source>
        <dbReference type="EMBL" id="KZT67575.1"/>
    </source>
</evidence>
<evidence type="ECO:0000313" key="3">
    <source>
        <dbReference type="Proteomes" id="UP000076727"/>
    </source>
</evidence>
<feature type="signal peptide" evidence="1">
    <location>
        <begin position="1"/>
        <end position="17"/>
    </location>
</feature>
<sequence>MLSYAIVSLAMTSAALGVALPHGLVSSSASWCQGLGGGAFDTASNFTVAAYDISGSNANSTGAPLVLTETSTQGSDVYMAFATYATQPDNTFASFSLSQGILVPNPGNTGANITDLSVSSGDSPSFMASTDGDDSNIPSAAQVYCAVANTDPDGGDQCPILAVNNDTGMFSVCTSTSGDSSGQDIIVFEAAENSSDYDYNSCTPVHLHLLGLD</sequence>
<evidence type="ECO:0000256" key="1">
    <source>
        <dbReference type="SAM" id="SignalP"/>
    </source>
</evidence>
<dbReference type="Proteomes" id="UP000076727">
    <property type="component" value="Unassembled WGS sequence"/>
</dbReference>
<keyword evidence="3" id="KW-1185">Reference proteome</keyword>